<evidence type="ECO:0000313" key="7">
    <source>
        <dbReference type="Proteomes" id="UP000068382"/>
    </source>
</evidence>
<dbReference type="InterPro" id="IPR044527">
    <property type="entry name" value="NrtA/CpmA_ABC-bd_dom"/>
</dbReference>
<dbReference type="OrthoDB" id="570524at2"/>
<evidence type="ECO:0000256" key="2">
    <source>
        <dbReference type="ARBA" id="ARBA00022448"/>
    </source>
</evidence>
<dbReference type="Proteomes" id="UP000068382">
    <property type="component" value="Unassembled WGS sequence"/>
</dbReference>
<dbReference type="PANTHER" id="PTHR30024:SF43">
    <property type="entry name" value="BLL4572 PROTEIN"/>
    <property type="match status" value="1"/>
</dbReference>
<keyword evidence="5" id="KW-0472">Membrane</keyword>
<keyword evidence="2" id="KW-0813">Transport</keyword>
<keyword evidence="4" id="KW-0997">Cell inner membrane</keyword>
<proteinExistence type="predicted"/>
<gene>
    <name evidence="6" type="primary">nrtA</name>
    <name evidence="6" type="ORF">TRIHO_44690</name>
</gene>
<dbReference type="RefSeq" id="WP_068248922.1">
    <property type="nucleotide sequence ID" value="NZ_LPUY01000138.1"/>
</dbReference>
<dbReference type="PANTHER" id="PTHR30024">
    <property type="entry name" value="ALIPHATIC SULFONATES-BINDING PROTEIN-RELATED"/>
    <property type="match status" value="1"/>
</dbReference>
<comment type="subcellular location">
    <subcellularLocation>
        <location evidence="1">Endomembrane system</location>
    </subcellularLocation>
</comment>
<keyword evidence="7" id="KW-1185">Reference proteome</keyword>
<reference evidence="6 7" key="1">
    <citation type="submission" date="2015-12" db="EMBL/GenBank/DDBJ databases">
        <title>Genome sequence of the marine Rhodobacteraceae strain O3.65, Candidatus Tritonibacter horizontis.</title>
        <authorList>
            <person name="Poehlein A."/>
            <person name="Giebel H.A."/>
            <person name="Voget S."/>
            <person name="Brinkhoff T."/>
        </authorList>
    </citation>
    <scope>NUCLEOTIDE SEQUENCE [LARGE SCALE GENOMIC DNA]</scope>
    <source>
        <strain evidence="6 7">O3.65</strain>
    </source>
</reference>
<protein>
    <submittedName>
        <fullName evidence="6">Nitrate transport protein NrtA</fullName>
    </submittedName>
</protein>
<dbReference type="CDD" id="cd13553">
    <property type="entry name" value="PBP2_NrtA_CpmA_like"/>
    <property type="match status" value="1"/>
</dbReference>
<dbReference type="SUPFAM" id="SSF53850">
    <property type="entry name" value="Periplasmic binding protein-like II"/>
    <property type="match status" value="1"/>
</dbReference>
<evidence type="ECO:0000256" key="5">
    <source>
        <dbReference type="ARBA" id="ARBA00023136"/>
    </source>
</evidence>
<dbReference type="AlphaFoldDB" id="A0A132BQB7"/>
<dbReference type="Pfam" id="PF13379">
    <property type="entry name" value="NMT1_2"/>
    <property type="match status" value="1"/>
</dbReference>
<evidence type="ECO:0000256" key="1">
    <source>
        <dbReference type="ARBA" id="ARBA00004308"/>
    </source>
</evidence>
<sequence>MKMVTLPVAYMPLVDAAPLIVAQEMGFAEAEGIALDLIAAPSWSSVRDMLAFGRVDAAHLLSPVPVAMTMGLGGVATSVSAVMVLSVNGNVIGVGRSLEDRLRAAGYGFDFADAAAAARALAAVADGPMVFGVPFPFSMHTELLRYWFERSELGQTEVEIRTVPPPLMAEALAAGDVDAFCVGEPWGSVAVDQGAGALLLPGNAIWSYAPEKVLAVRTGWAETEPHLLRRLMRAVWKAGQWLSQPEVRTAAAEILSRKAYLDMPAELIDRALHGRFTISGQAEQREVSCFVEFHKGAASFPWRSQARWMAHRLSQRHGLPSEDAMDRAAQVYRSDLFRTHMSGSEADMPGASEKLEGSIRYPTAVASQKGQLTLLPDSFFDGWVFDPDAES</sequence>
<name>A0A132BQB7_9RHOB</name>
<comment type="caution">
    <text evidence="6">The sequence shown here is derived from an EMBL/GenBank/DDBJ whole genome shotgun (WGS) entry which is preliminary data.</text>
</comment>
<evidence type="ECO:0000256" key="4">
    <source>
        <dbReference type="ARBA" id="ARBA00022519"/>
    </source>
</evidence>
<dbReference type="PATRIC" id="fig|1768241.3.peg.4667"/>
<dbReference type="Gene3D" id="3.40.190.10">
    <property type="entry name" value="Periplasmic binding protein-like II"/>
    <property type="match status" value="2"/>
</dbReference>
<evidence type="ECO:0000313" key="6">
    <source>
        <dbReference type="EMBL" id="KUP90603.1"/>
    </source>
</evidence>
<accession>A0A132BQB7</accession>
<dbReference type="GO" id="GO:0012505">
    <property type="term" value="C:endomembrane system"/>
    <property type="evidence" value="ECO:0007669"/>
    <property type="project" value="UniProtKB-SubCell"/>
</dbReference>
<evidence type="ECO:0000256" key="3">
    <source>
        <dbReference type="ARBA" id="ARBA00022475"/>
    </source>
</evidence>
<dbReference type="EMBL" id="LPUY01000138">
    <property type="protein sequence ID" value="KUP90603.1"/>
    <property type="molecule type" value="Genomic_DNA"/>
</dbReference>
<keyword evidence="3" id="KW-1003">Cell membrane</keyword>
<organism evidence="6 7">
    <name type="scientific">Tritonibacter horizontis</name>
    <dbReference type="NCBI Taxonomy" id="1768241"/>
    <lineage>
        <taxon>Bacteria</taxon>
        <taxon>Pseudomonadati</taxon>
        <taxon>Pseudomonadota</taxon>
        <taxon>Alphaproteobacteria</taxon>
        <taxon>Rhodobacterales</taxon>
        <taxon>Paracoccaceae</taxon>
        <taxon>Tritonibacter</taxon>
    </lineage>
</organism>